<dbReference type="GO" id="GO:0016491">
    <property type="term" value="F:oxidoreductase activity"/>
    <property type="evidence" value="ECO:0007669"/>
    <property type="project" value="UniProtKB-KW"/>
</dbReference>
<organism evidence="3 4">
    <name type="scientific">Pseudaquabacterium inlustre</name>
    <dbReference type="NCBI Taxonomy" id="2984192"/>
    <lineage>
        <taxon>Bacteria</taxon>
        <taxon>Pseudomonadati</taxon>
        <taxon>Pseudomonadota</taxon>
        <taxon>Betaproteobacteria</taxon>
        <taxon>Burkholderiales</taxon>
        <taxon>Sphaerotilaceae</taxon>
        <taxon>Pseudaquabacterium</taxon>
    </lineage>
</organism>
<dbReference type="Pfam" id="PF03358">
    <property type="entry name" value="FMN_red"/>
    <property type="match status" value="1"/>
</dbReference>
<evidence type="ECO:0000313" key="4">
    <source>
        <dbReference type="Proteomes" id="UP001365405"/>
    </source>
</evidence>
<dbReference type="SUPFAM" id="SSF52218">
    <property type="entry name" value="Flavoproteins"/>
    <property type="match status" value="1"/>
</dbReference>
<name>A0ABU9CI88_9BURK</name>
<dbReference type="Proteomes" id="UP001365405">
    <property type="component" value="Unassembled WGS sequence"/>
</dbReference>
<dbReference type="RefSeq" id="WP_341411077.1">
    <property type="nucleotide sequence ID" value="NZ_JBBUTH010000007.1"/>
</dbReference>
<proteinExistence type="predicted"/>
<evidence type="ECO:0000259" key="2">
    <source>
        <dbReference type="Pfam" id="PF03358"/>
    </source>
</evidence>
<reference evidence="3 4" key="1">
    <citation type="submission" date="2024-04" db="EMBL/GenBank/DDBJ databases">
        <title>Novel species of the genus Ideonella isolated from streams.</title>
        <authorList>
            <person name="Lu H."/>
        </authorList>
    </citation>
    <scope>NUCLEOTIDE SEQUENCE [LARGE SCALE GENOMIC DNA]</scope>
    <source>
        <strain evidence="3 4">DXS22W</strain>
    </source>
</reference>
<dbReference type="EMBL" id="JBBUTH010000007">
    <property type="protein sequence ID" value="MEK8051393.1"/>
    <property type="molecule type" value="Genomic_DNA"/>
</dbReference>
<dbReference type="InterPro" id="IPR029039">
    <property type="entry name" value="Flavoprotein-like_sf"/>
</dbReference>
<evidence type="ECO:0000313" key="3">
    <source>
        <dbReference type="EMBL" id="MEK8051393.1"/>
    </source>
</evidence>
<dbReference type="InterPro" id="IPR005025">
    <property type="entry name" value="FMN_Rdtase-like_dom"/>
</dbReference>
<keyword evidence="3" id="KW-0560">Oxidoreductase</keyword>
<dbReference type="PANTHER" id="PTHR30543">
    <property type="entry name" value="CHROMATE REDUCTASE"/>
    <property type="match status" value="1"/>
</dbReference>
<protein>
    <submittedName>
        <fullName evidence="3">NAD(P)H-dependent oxidoreductase</fullName>
        <ecNumber evidence="3">1.-.-.-</ecNumber>
    </submittedName>
</protein>
<dbReference type="EC" id="1.-.-.-" evidence="3"/>
<feature type="region of interest" description="Disordered" evidence="1">
    <location>
        <begin position="194"/>
        <end position="225"/>
    </location>
</feature>
<comment type="caution">
    <text evidence="3">The sequence shown here is derived from an EMBL/GenBank/DDBJ whole genome shotgun (WGS) entry which is preliminary data.</text>
</comment>
<dbReference type="Gene3D" id="3.40.50.360">
    <property type="match status" value="1"/>
</dbReference>
<dbReference type="PANTHER" id="PTHR30543:SF21">
    <property type="entry name" value="NAD(P)H-DEPENDENT FMN REDUCTASE LOT6"/>
    <property type="match status" value="1"/>
</dbReference>
<keyword evidence="4" id="KW-1185">Reference proteome</keyword>
<sequence>MTRLLLVPGSLRAGSFNLRLLRDIAQRLHGRCEVDMLLPRQVGLPLFDQDLEAEPGVMAQVRALHRRFAAAHGLVVASPAYNGQLTPYLKNLVDWVARLPEVDRHATNAFLDRPVLLCSATRERWDGEPAVIPNARALFGHVGALVLGATVSLPRAAETWSADGFGFSPRMEAEIEGAVAHLVRQAEAFDQRHPAALPSGLPGRPGQAAWPLPQREAAGGIVRPS</sequence>
<gene>
    <name evidence="3" type="ORF">AACH10_14165</name>
</gene>
<accession>A0ABU9CI88</accession>
<evidence type="ECO:0000256" key="1">
    <source>
        <dbReference type="SAM" id="MobiDB-lite"/>
    </source>
</evidence>
<feature type="domain" description="NADPH-dependent FMN reductase-like" evidence="2">
    <location>
        <begin position="3"/>
        <end position="157"/>
    </location>
</feature>
<dbReference type="InterPro" id="IPR050712">
    <property type="entry name" value="NAD(P)H-dep_reductase"/>
</dbReference>